<keyword evidence="3" id="KW-0863">Zinc-finger</keyword>
<keyword evidence="1 6" id="KW-0479">Metal-binding</keyword>
<evidence type="ECO:0000256" key="2">
    <source>
        <dbReference type="ARBA" id="ARBA00022737"/>
    </source>
</evidence>
<gene>
    <name evidence="8" type="ORF">PXEA_LOCUS36784</name>
</gene>
<organism evidence="8 9">
    <name type="scientific">Protopolystoma xenopodis</name>
    <dbReference type="NCBI Taxonomy" id="117903"/>
    <lineage>
        <taxon>Eukaryota</taxon>
        <taxon>Metazoa</taxon>
        <taxon>Spiralia</taxon>
        <taxon>Lophotrochozoa</taxon>
        <taxon>Platyhelminthes</taxon>
        <taxon>Monogenea</taxon>
        <taxon>Polyopisthocotylea</taxon>
        <taxon>Polystomatidea</taxon>
        <taxon>Polystomatidae</taxon>
        <taxon>Protopolystoma</taxon>
    </lineage>
</organism>
<dbReference type="Pfam" id="PF00412">
    <property type="entry name" value="LIM"/>
    <property type="match status" value="1"/>
</dbReference>
<evidence type="ECO:0000256" key="6">
    <source>
        <dbReference type="PROSITE-ProRule" id="PRU00125"/>
    </source>
</evidence>
<dbReference type="GO" id="GO:0003712">
    <property type="term" value="F:transcription coregulator activity"/>
    <property type="evidence" value="ECO:0007669"/>
    <property type="project" value="TreeGrafter"/>
</dbReference>
<feature type="domain" description="LIM zinc-binding" evidence="7">
    <location>
        <begin position="32"/>
        <end position="94"/>
    </location>
</feature>
<dbReference type="PANTHER" id="PTHR24205">
    <property type="entry name" value="FOUR AND A HALF LIM DOMAINS PROTEIN"/>
    <property type="match status" value="1"/>
</dbReference>
<dbReference type="OrthoDB" id="274660at2759"/>
<name>A0A3S5BD08_9PLAT</name>
<evidence type="ECO:0000256" key="1">
    <source>
        <dbReference type="ARBA" id="ARBA00022723"/>
    </source>
</evidence>
<dbReference type="SUPFAM" id="SSF57716">
    <property type="entry name" value="Glucocorticoid receptor-like (DNA-binding domain)"/>
    <property type="match status" value="2"/>
</dbReference>
<evidence type="ECO:0000259" key="7">
    <source>
        <dbReference type="PROSITE" id="PS50023"/>
    </source>
</evidence>
<dbReference type="FunFam" id="2.10.110.10:FF:000013">
    <property type="entry name" value="Four and a half LIM domains 1"/>
    <property type="match status" value="1"/>
</dbReference>
<dbReference type="Gene3D" id="2.10.110.10">
    <property type="entry name" value="Cysteine Rich Protein"/>
    <property type="match status" value="1"/>
</dbReference>
<reference evidence="8" key="1">
    <citation type="submission" date="2018-11" db="EMBL/GenBank/DDBJ databases">
        <authorList>
            <consortium name="Pathogen Informatics"/>
        </authorList>
    </citation>
    <scope>NUCLEOTIDE SEQUENCE</scope>
</reference>
<evidence type="ECO:0000313" key="8">
    <source>
        <dbReference type="EMBL" id="VEL43344.1"/>
    </source>
</evidence>
<evidence type="ECO:0000256" key="5">
    <source>
        <dbReference type="ARBA" id="ARBA00023038"/>
    </source>
</evidence>
<dbReference type="PANTHER" id="PTHR24205:SF4">
    <property type="entry name" value="PROTEIN ESPINAS"/>
    <property type="match status" value="1"/>
</dbReference>
<evidence type="ECO:0000313" key="9">
    <source>
        <dbReference type="Proteomes" id="UP000784294"/>
    </source>
</evidence>
<keyword evidence="9" id="KW-1185">Reference proteome</keyword>
<dbReference type="GO" id="GO:0008270">
    <property type="term" value="F:zinc ion binding"/>
    <property type="evidence" value="ECO:0007669"/>
    <property type="project" value="UniProtKB-KW"/>
</dbReference>
<keyword evidence="2" id="KW-0677">Repeat</keyword>
<evidence type="ECO:0000256" key="3">
    <source>
        <dbReference type="ARBA" id="ARBA00022771"/>
    </source>
</evidence>
<dbReference type="SMART" id="SM00132">
    <property type="entry name" value="LIM"/>
    <property type="match status" value="1"/>
</dbReference>
<sequence length="137" mass="15498">MAVGVDFRDTHHVNSVFLSPQYVTYSHRGNSDLSKYSLSRLQPIQKGGVTYKNQPWHKECFLCVKCGLQLSGQKFTSKDDQPYCADCYADQFAKRCAKCAKPISGKLVTKSLFILYPLPNTPPTHITFALSKTFVWI</sequence>
<dbReference type="AlphaFoldDB" id="A0A3S5BD08"/>
<evidence type="ECO:0000256" key="4">
    <source>
        <dbReference type="ARBA" id="ARBA00022833"/>
    </source>
</evidence>
<protein>
    <recommendedName>
        <fullName evidence="7">LIM zinc-binding domain-containing protein</fullName>
    </recommendedName>
</protein>
<dbReference type="GO" id="GO:0030018">
    <property type="term" value="C:Z disc"/>
    <property type="evidence" value="ECO:0007669"/>
    <property type="project" value="TreeGrafter"/>
</dbReference>
<proteinExistence type="predicted"/>
<dbReference type="GO" id="GO:0005634">
    <property type="term" value="C:nucleus"/>
    <property type="evidence" value="ECO:0007669"/>
    <property type="project" value="TreeGrafter"/>
</dbReference>
<accession>A0A3S5BD08</accession>
<keyword evidence="5 6" id="KW-0440">LIM domain</keyword>
<dbReference type="InterPro" id="IPR001781">
    <property type="entry name" value="Znf_LIM"/>
</dbReference>
<dbReference type="Proteomes" id="UP000784294">
    <property type="component" value="Unassembled WGS sequence"/>
</dbReference>
<comment type="caution">
    <text evidence="8">The sequence shown here is derived from an EMBL/GenBank/DDBJ whole genome shotgun (WGS) entry which is preliminary data.</text>
</comment>
<keyword evidence="4 6" id="KW-0862">Zinc</keyword>
<dbReference type="PROSITE" id="PS50023">
    <property type="entry name" value="LIM_DOMAIN_2"/>
    <property type="match status" value="1"/>
</dbReference>
<dbReference type="EMBL" id="CAAALY010280613">
    <property type="protein sequence ID" value="VEL43344.1"/>
    <property type="molecule type" value="Genomic_DNA"/>
</dbReference>
<dbReference type="CDD" id="cd09346">
    <property type="entry name" value="LIM3_FHL"/>
    <property type="match status" value="1"/>
</dbReference>